<protein>
    <submittedName>
        <fullName evidence="1">BnaA04g19590D protein</fullName>
    </submittedName>
</protein>
<evidence type="ECO:0000313" key="1">
    <source>
        <dbReference type="EMBL" id="CDY37709.1"/>
    </source>
</evidence>
<dbReference type="Gramene" id="CDY37709">
    <property type="protein sequence ID" value="CDY37709"/>
    <property type="gene ID" value="GSBRNA2T00064609001"/>
</dbReference>
<accession>A0A078HK77</accession>
<reference evidence="1 2" key="1">
    <citation type="journal article" date="2014" name="Science">
        <title>Plant genetics. Early allopolyploid evolution in the post-Neolithic Brassica napus oilseed genome.</title>
        <authorList>
            <person name="Chalhoub B."/>
            <person name="Denoeud F."/>
            <person name="Liu S."/>
            <person name="Parkin I.A."/>
            <person name="Tang H."/>
            <person name="Wang X."/>
            <person name="Chiquet J."/>
            <person name="Belcram H."/>
            <person name="Tong C."/>
            <person name="Samans B."/>
            <person name="Correa M."/>
            <person name="Da Silva C."/>
            <person name="Just J."/>
            <person name="Falentin C."/>
            <person name="Koh C.S."/>
            <person name="Le Clainche I."/>
            <person name="Bernard M."/>
            <person name="Bento P."/>
            <person name="Noel B."/>
            <person name="Labadie K."/>
            <person name="Alberti A."/>
            <person name="Charles M."/>
            <person name="Arnaud D."/>
            <person name="Guo H."/>
            <person name="Daviaud C."/>
            <person name="Alamery S."/>
            <person name="Jabbari K."/>
            <person name="Zhao M."/>
            <person name="Edger P.P."/>
            <person name="Chelaifa H."/>
            <person name="Tack D."/>
            <person name="Lassalle G."/>
            <person name="Mestiri I."/>
            <person name="Schnel N."/>
            <person name="Le Paslier M.C."/>
            <person name="Fan G."/>
            <person name="Renault V."/>
            <person name="Bayer P.E."/>
            <person name="Golicz A.A."/>
            <person name="Manoli S."/>
            <person name="Lee T.H."/>
            <person name="Thi V.H."/>
            <person name="Chalabi S."/>
            <person name="Hu Q."/>
            <person name="Fan C."/>
            <person name="Tollenaere R."/>
            <person name="Lu Y."/>
            <person name="Battail C."/>
            <person name="Shen J."/>
            <person name="Sidebottom C.H."/>
            <person name="Wang X."/>
            <person name="Canaguier A."/>
            <person name="Chauveau A."/>
            <person name="Berard A."/>
            <person name="Deniot G."/>
            <person name="Guan M."/>
            <person name="Liu Z."/>
            <person name="Sun F."/>
            <person name="Lim Y.P."/>
            <person name="Lyons E."/>
            <person name="Town C.D."/>
            <person name="Bancroft I."/>
            <person name="Wang X."/>
            <person name="Meng J."/>
            <person name="Ma J."/>
            <person name="Pires J.C."/>
            <person name="King G.J."/>
            <person name="Brunel D."/>
            <person name="Delourme R."/>
            <person name="Renard M."/>
            <person name="Aury J.M."/>
            <person name="Adams K.L."/>
            <person name="Batley J."/>
            <person name="Snowdon R.J."/>
            <person name="Tost J."/>
            <person name="Edwards D."/>
            <person name="Zhou Y."/>
            <person name="Hua W."/>
            <person name="Sharpe A.G."/>
            <person name="Paterson A.H."/>
            <person name="Guan C."/>
            <person name="Wincker P."/>
        </authorList>
    </citation>
    <scope>NUCLEOTIDE SEQUENCE [LARGE SCALE GENOMIC DNA]</scope>
    <source>
        <strain evidence="2">cv. Darmor-bzh</strain>
    </source>
</reference>
<dbReference type="EMBL" id="LK032406">
    <property type="protein sequence ID" value="CDY37709.1"/>
    <property type="molecule type" value="Genomic_DNA"/>
</dbReference>
<organism evidence="1 2">
    <name type="scientific">Brassica napus</name>
    <name type="common">Rape</name>
    <dbReference type="NCBI Taxonomy" id="3708"/>
    <lineage>
        <taxon>Eukaryota</taxon>
        <taxon>Viridiplantae</taxon>
        <taxon>Streptophyta</taxon>
        <taxon>Embryophyta</taxon>
        <taxon>Tracheophyta</taxon>
        <taxon>Spermatophyta</taxon>
        <taxon>Magnoliopsida</taxon>
        <taxon>eudicotyledons</taxon>
        <taxon>Gunneridae</taxon>
        <taxon>Pentapetalae</taxon>
        <taxon>rosids</taxon>
        <taxon>malvids</taxon>
        <taxon>Brassicales</taxon>
        <taxon>Brassicaceae</taxon>
        <taxon>Brassiceae</taxon>
        <taxon>Brassica</taxon>
    </lineage>
</organism>
<dbReference type="Proteomes" id="UP000028999">
    <property type="component" value="Unassembled WGS sequence"/>
</dbReference>
<gene>
    <name evidence="1" type="primary">BnaA04g19590D</name>
    <name evidence="1" type="ORF">GSBRNA2T00064609001</name>
</gene>
<proteinExistence type="predicted"/>
<sequence length="76" mass="8639">MAIKSTLTEQNKYHILVLGSCLEAEQRGTKKTMLYLKNGQHSSFLIFVDEEECTHEGVEKKKKNESISSSSNVFFP</sequence>
<name>A0A078HK77_BRANA</name>
<dbReference type="PaxDb" id="3708-A0A078HK77"/>
<keyword evidence="2" id="KW-1185">Reference proteome</keyword>
<dbReference type="AlphaFoldDB" id="A0A078HK77"/>
<evidence type="ECO:0000313" key="2">
    <source>
        <dbReference type="Proteomes" id="UP000028999"/>
    </source>
</evidence>